<feature type="region of interest" description="Disordered" evidence="1">
    <location>
        <begin position="97"/>
        <end position="143"/>
    </location>
</feature>
<evidence type="ECO:0000313" key="3">
    <source>
        <dbReference type="Proteomes" id="UP000324222"/>
    </source>
</evidence>
<feature type="region of interest" description="Disordered" evidence="1">
    <location>
        <begin position="14"/>
        <end position="35"/>
    </location>
</feature>
<feature type="compositionally biased region" description="Low complexity" evidence="1">
    <location>
        <begin position="103"/>
        <end position="121"/>
    </location>
</feature>
<organism evidence="2 3">
    <name type="scientific">Portunus trituberculatus</name>
    <name type="common">Swimming crab</name>
    <name type="synonym">Neptunus trituberculatus</name>
    <dbReference type="NCBI Taxonomy" id="210409"/>
    <lineage>
        <taxon>Eukaryota</taxon>
        <taxon>Metazoa</taxon>
        <taxon>Ecdysozoa</taxon>
        <taxon>Arthropoda</taxon>
        <taxon>Crustacea</taxon>
        <taxon>Multicrustacea</taxon>
        <taxon>Malacostraca</taxon>
        <taxon>Eumalacostraca</taxon>
        <taxon>Eucarida</taxon>
        <taxon>Decapoda</taxon>
        <taxon>Pleocyemata</taxon>
        <taxon>Brachyura</taxon>
        <taxon>Eubrachyura</taxon>
        <taxon>Portunoidea</taxon>
        <taxon>Portunidae</taxon>
        <taxon>Portuninae</taxon>
        <taxon>Portunus</taxon>
    </lineage>
</organism>
<feature type="compositionally biased region" description="Low complexity" evidence="1">
    <location>
        <begin position="18"/>
        <end position="28"/>
    </location>
</feature>
<dbReference type="EMBL" id="VSRR010066260">
    <property type="protein sequence ID" value="MPC84732.1"/>
    <property type="molecule type" value="Genomic_DNA"/>
</dbReference>
<feature type="compositionally biased region" description="Low complexity" evidence="1">
    <location>
        <begin position="129"/>
        <end position="143"/>
    </location>
</feature>
<dbReference type="Proteomes" id="UP000324222">
    <property type="component" value="Unassembled WGS sequence"/>
</dbReference>
<dbReference type="AlphaFoldDB" id="A0A5B7ILM6"/>
<gene>
    <name evidence="2" type="ORF">E2C01_079481</name>
</gene>
<sequence>MSCTFASNIKIRGREQCTSTPNTTTSTPFPLPQSLKHTKLHQTPNTQHPTFSPFFLSTSTTTPSPPYFQQYQHHLYTRPYLTQTHQATPNILTFPDLLPTPQHNTNTSTPSRPTSNHTTPPQHLPPLTHPHNTPSYTLTNTHQHLNTLPPHFQPYLNTTTHPHNTPNYTL</sequence>
<proteinExistence type="predicted"/>
<comment type="caution">
    <text evidence="2">The sequence shown here is derived from an EMBL/GenBank/DDBJ whole genome shotgun (WGS) entry which is preliminary data.</text>
</comment>
<reference evidence="2 3" key="1">
    <citation type="submission" date="2019-05" db="EMBL/GenBank/DDBJ databases">
        <title>Another draft genome of Portunus trituberculatus and its Hox gene families provides insights of decapod evolution.</title>
        <authorList>
            <person name="Jeong J.-H."/>
            <person name="Song I."/>
            <person name="Kim S."/>
            <person name="Choi T."/>
            <person name="Kim D."/>
            <person name="Ryu S."/>
            <person name="Kim W."/>
        </authorList>
    </citation>
    <scope>NUCLEOTIDE SEQUENCE [LARGE SCALE GENOMIC DNA]</scope>
    <source>
        <tissue evidence="2">Muscle</tissue>
    </source>
</reference>
<evidence type="ECO:0000313" key="2">
    <source>
        <dbReference type="EMBL" id="MPC84732.1"/>
    </source>
</evidence>
<evidence type="ECO:0000256" key="1">
    <source>
        <dbReference type="SAM" id="MobiDB-lite"/>
    </source>
</evidence>
<accession>A0A5B7ILM6</accession>
<keyword evidence="3" id="KW-1185">Reference proteome</keyword>
<name>A0A5B7ILM6_PORTR</name>
<protein>
    <submittedName>
        <fullName evidence="2">Uncharacterized protein</fullName>
    </submittedName>
</protein>